<evidence type="ECO:0000313" key="2">
    <source>
        <dbReference type="EMBL" id="MBA4655928.1"/>
    </source>
</evidence>
<protein>
    <submittedName>
        <fullName evidence="2">Uncharacterized protein</fullName>
    </submittedName>
</protein>
<accession>A0A7C9E7X1</accession>
<keyword evidence="1" id="KW-1133">Transmembrane helix</keyword>
<reference evidence="2" key="1">
    <citation type="journal article" date="2013" name="J. Plant Res.">
        <title>Effect of fungi and light on seed germination of three Opuntia species from semiarid lands of central Mexico.</title>
        <authorList>
            <person name="Delgado-Sanchez P."/>
            <person name="Jimenez-Bremont J.F."/>
            <person name="Guerrero-Gonzalez Mde L."/>
            <person name="Flores J."/>
        </authorList>
    </citation>
    <scope>NUCLEOTIDE SEQUENCE</scope>
    <source>
        <tissue evidence="2">Cladode</tissue>
    </source>
</reference>
<dbReference type="EMBL" id="GISG01189818">
    <property type="protein sequence ID" value="MBA4655928.1"/>
    <property type="molecule type" value="Transcribed_RNA"/>
</dbReference>
<evidence type="ECO:0000256" key="1">
    <source>
        <dbReference type="SAM" id="Phobius"/>
    </source>
</evidence>
<sequence length="99" mass="10881">MYLIFRSFERAADWRLAKILLARFGSASAISANFSLSIIFFNSAPVNSPLPNSKLKPLEFSPGFFRDSCAIPVLGEGGSFGDSSPKFILPMKLSMEMLL</sequence>
<organism evidence="2">
    <name type="scientific">Opuntia streptacantha</name>
    <name type="common">Prickly pear cactus</name>
    <name type="synonym">Opuntia cardona</name>
    <dbReference type="NCBI Taxonomy" id="393608"/>
    <lineage>
        <taxon>Eukaryota</taxon>
        <taxon>Viridiplantae</taxon>
        <taxon>Streptophyta</taxon>
        <taxon>Embryophyta</taxon>
        <taxon>Tracheophyta</taxon>
        <taxon>Spermatophyta</taxon>
        <taxon>Magnoliopsida</taxon>
        <taxon>eudicotyledons</taxon>
        <taxon>Gunneridae</taxon>
        <taxon>Pentapetalae</taxon>
        <taxon>Caryophyllales</taxon>
        <taxon>Cactineae</taxon>
        <taxon>Cactaceae</taxon>
        <taxon>Opuntioideae</taxon>
        <taxon>Opuntia</taxon>
    </lineage>
</organism>
<feature type="transmembrane region" description="Helical" evidence="1">
    <location>
        <begin position="20"/>
        <end position="41"/>
    </location>
</feature>
<keyword evidence="1" id="KW-0812">Transmembrane</keyword>
<proteinExistence type="predicted"/>
<keyword evidence="1" id="KW-0472">Membrane</keyword>
<reference evidence="2" key="2">
    <citation type="submission" date="2020-07" db="EMBL/GenBank/DDBJ databases">
        <authorList>
            <person name="Vera ALvarez R."/>
            <person name="Arias-Moreno D.M."/>
            <person name="Jimenez-Jacinto V."/>
            <person name="Jimenez-Bremont J.F."/>
            <person name="Swaminathan K."/>
            <person name="Moose S.P."/>
            <person name="Guerrero-Gonzalez M.L."/>
            <person name="Marino-Ramirez L."/>
            <person name="Landsman D."/>
            <person name="Rodriguez-Kessler M."/>
            <person name="Delgado-Sanchez P."/>
        </authorList>
    </citation>
    <scope>NUCLEOTIDE SEQUENCE</scope>
    <source>
        <tissue evidence="2">Cladode</tissue>
    </source>
</reference>
<name>A0A7C9E7X1_OPUST</name>
<dbReference type="AlphaFoldDB" id="A0A7C9E7X1"/>